<evidence type="ECO:0000259" key="5">
    <source>
        <dbReference type="PROSITE" id="PS51192"/>
    </source>
</evidence>
<evidence type="ECO:0000256" key="3">
    <source>
        <dbReference type="ARBA" id="ARBA00023242"/>
    </source>
</evidence>
<feature type="compositionally biased region" description="Polar residues" evidence="4">
    <location>
        <begin position="1195"/>
        <end position="1210"/>
    </location>
</feature>
<organism evidence="7 8">
    <name type="scientific">Naegleria lovaniensis</name>
    <name type="common">Amoeba</name>
    <dbReference type="NCBI Taxonomy" id="51637"/>
    <lineage>
        <taxon>Eukaryota</taxon>
        <taxon>Discoba</taxon>
        <taxon>Heterolobosea</taxon>
        <taxon>Tetramitia</taxon>
        <taxon>Eutetramitia</taxon>
        <taxon>Vahlkampfiidae</taxon>
        <taxon>Naegleria</taxon>
    </lineage>
</organism>
<dbReference type="SMART" id="SM00490">
    <property type="entry name" value="HELICc"/>
    <property type="match status" value="1"/>
</dbReference>
<feature type="compositionally biased region" description="Low complexity" evidence="4">
    <location>
        <begin position="1171"/>
        <end position="1192"/>
    </location>
</feature>
<evidence type="ECO:0000256" key="1">
    <source>
        <dbReference type="ARBA" id="ARBA00004123"/>
    </source>
</evidence>
<feature type="domain" description="Helicase ATP-binding" evidence="5">
    <location>
        <begin position="297"/>
        <end position="469"/>
    </location>
</feature>
<dbReference type="PROSITE" id="PS00690">
    <property type="entry name" value="DEAH_ATP_HELICASE"/>
    <property type="match status" value="1"/>
</dbReference>
<dbReference type="GeneID" id="68093601"/>
<dbReference type="PANTHER" id="PTHR45623">
    <property type="entry name" value="CHROMODOMAIN-HELICASE-DNA-BINDING PROTEIN 3-RELATED-RELATED"/>
    <property type="match status" value="1"/>
</dbReference>
<keyword evidence="2" id="KW-0378">Hydrolase</keyword>
<comment type="subcellular location">
    <subcellularLocation>
        <location evidence="1">Nucleus</location>
    </subcellularLocation>
</comment>
<dbReference type="InterPro" id="IPR014001">
    <property type="entry name" value="Helicase_ATP-bd"/>
</dbReference>
<evidence type="ECO:0000259" key="6">
    <source>
        <dbReference type="PROSITE" id="PS51194"/>
    </source>
</evidence>
<dbReference type="Gene3D" id="3.40.50.10810">
    <property type="entry name" value="Tandem AAA-ATPase domain"/>
    <property type="match status" value="1"/>
</dbReference>
<accession>A0AA88KNH0</accession>
<dbReference type="SUPFAM" id="SSF52540">
    <property type="entry name" value="P-loop containing nucleoside triphosphate hydrolases"/>
    <property type="match status" value="2"/>
</dbReference>
<dbReference type="InterPro" id="IPR001650">
    <property type="entry name" value="Helicase_C-like"/>
</dbReference>
<proteinExistence type="predicted"/>
<feature type="compositionally biased region" description="Low complexity" evidence="4">
    <location>
        <begin position="1123"/>
        <end position="1138"/>
    </location>
</feature>
<feature type="region of interest" description="Disordered" evidence="4">
    <location>
        <begin position="1532"/>
        <end position="1608"/>
    </location>
</feature>
<sequence>MTRSGASSSLETLSPKSNHTTTTTVKRPSSSSSVSSLSESVELSPACSSNHNNHSEKNNLKKRIHNAIKKHDDTPLITTPCGNIFDHKYSEMNNLHYYSKIEQRNLYMESGGTIRKQLLHVQHEEIVKLNEFRKRTRSILAPFGDFEIRQEIEKFSYEDTLSHPYFLGRKMVLPHSSGDDETDEESGHSCSSPEVLVVISCSSDEESVNFDADSDSEQKIWIKVENQTVSWSSSSSEEEVRITRSSKRKKLNNAKKKEVNKPEPCVYSPIVKSSDIFGNNSTLLLKDYQIEGVNFLYKNFCEKRNSCLGHEMGLGKTIISLSALNIFHKKLNLCGPFLVVVPLITLGNWVREANTWIPHFVIHTAWGTKMGGSKDESLDSLNSIFKECAAKRKPLLVITTYELFKERKIKQKKWSCVIFDEAHRLKSRATKWRAEAETLKTDRIILLTGTPMQNNTEELWSLLRLIAPSKFPSFDDFTERFGDLETENYINELKTAIAPYILRRTKAQVLVDELPPKEEIIVEVELTSFQKAIYRAIVEKKASFLRRKFSSTQDLSNMIMSLRKCCNHPCLISGMENYLREEENKDDKAILVYSSSKMVLVHKLLKKFRDANEKVLILSQFLDMLDILEDYLTMEQIEYVRIDGGTSSEEREENIKKFQNDSECRVFLMSTKVGQGVNLTAANHVIIYDSDFNPFNDSQAAARCHRIGQQKKVFVYRLITKDSYEKYIILRASKKLGKEKVVLADNMCDQIESLSSEELERMIRYGVYHMFLNKSERDNTNKDSELANADIEKILQESNKVNIQEENEGALVSKMNALTQCDVLLKKEDKMIIDEESKQVASSSRDTVEGEASTSNEQASSKKNDNEVITSAYFVPIEEVATDVSLNDEHFWEKAFPDYCDIPTLERRLFDPKPFEAHEFANYFEKLSKLVLEMLGKPNLKTNESSSKGKDLGEYLENEVTTKVQSHNKHQLHTFLLNLNAPNFNPHYYSMSDIQKETIQEWLGLIETKTLRNRKTWHQEHAPQKSSSNSKYVEASESSNENDNTDEDFQVDEEELAEESAQLQGMKKKKKKKKKTDSKAALAKKIDVTKMADKPLQPRKKKTKQQLKFVMEPAMGMLQIGQSTTTQATPSQQPPQQSRPLQVTPSSLLVSENVHPLVTSSSVTNSIHTLSNTSTTSPISSATTTTTLSEISSHARASTSGLDSSPESGLSSILPIQLEASSESTHSTMASNHVNTNVATTTTTTTDYSDMLSINRHALAFCRLQSTTRASSLLNTATNSVTSNNNNNTSSTIHRTNVPRIEPPPPPPSARPGPLASTNASPIMTSSVTPSAITTQRNRTAQQRRLQFHTVQPSMITRQPQTTTSTSRTALNLRGSSSQPQQIVRLMGLVPNPVFTSSGPIATFRPPPTVQQQQQLSTQNKPQTVTTQLSHRPPQQDIVRLLQPQTNNQQPNVNSLTQLQQFQLQQQILATLRTQSQYMNVMNNRSVNNNSTGITNNTTTSQPMISHQTQISNNISTTIVCPPYPYMWSQQHTNTTGNMNSSNQPPIHNIQQHRNSSSSPISVKSDDSEKTVVGPPLTQSRNNSVNPNLQTMGSSATMVPPTTVSQTHQSAYRMNLERLVQDQNYQLQQRSNTVLTLNNVPNQQQSSNQAAHTIPQRTAPYKFEPFNLRPSTNGSNNPNSR</sequence>
<feature type="compositionally biased region" description="Low complexity" evidence="4">
    <location>
        <begin position="1410"/>
        <end position="1424"/>
    </location>
</feature>
<evidence type="ECO:0000313" key="8">
    <source>
        <dbReference type="Proteomes" id="UP000816034"/>
    </source>
</evidence>
<dbReference type="CDD" id="cd18793">
    <property type="entry name" value="SF2_C_SNF"/>
    <property type="match status" value="1"/>
</dbReference>
<feature type="region of interest" description="Disordered" evidence="4">
    <location>
        <begin position="1644"/>
        <end position="1681"/>
    </location>
</feature>
<feature type="compositionally biased region" description="Basic residues" evidence="4">
    <location>
        <begin position="1066"/>
        <end position="1076"/>
    </location>
</feature>
<evidence type="ECO:0000313" key="7">
    <source>
        <dbReference type="EMBL" id="KAG2387551.1"/>
    </source>
</evidence>
<dbReference type="GO" id="GO:0005524">
    <property type="term" value="F:ATP binding"/>
    <property type="evidence" value="ECO:0007669"/>
    <property type="project" value="InterPro"/>
</dbReference>
<feature type="compositionally biased region" description="Polar residues" evidence="4">
    <location>
        <begin position="1532"/>
        <end position="1555"/>
    </location>
</feature>
<evidence type="ECO:0000256" key="4">
    <source>
        <dbReference type="SAM" id="MobiDB-lite"/>
    </source>
</evidence>
<feature type="compositionally biased region" description="Pro residues" evidence="4">
    <location>
        <begin position="1301"/>
        <end position="1311"/>
    </location>
</feature>
<dbReference type="Proteomes" id="UP000816034">
    <property type="component" value="Unassembled WGS sequence"/>
</dbReference>
<dbReference type="PROSITE" id="PS51192">
    <property type="entry name" value="HELICASE_ATP_BIND_1"/>
    <property type="match status" value="1"/>
</dbReference>
<feature type="compositionally biased region" description="Acidic residues" evidence="4">
    <location>
        <begin position="1043"/>
        <end position="1058"/>
    </location>
</feature>
<dbReference type="Gene3D" id="3.40.50.300">
    <property type="entry name" value="P-loop containing nucleotide triphosphate hydrolases"/>
    <property type="match status" value="1"/>
</dbReference>
<evidence type="ECO:0000256" key="2">
    <source>
        <dbReference type="ARBA" id="ARBA00022801"/>
    </source>
</evidence>
<dbReference type="PANTHER" id="PTHR45623:SF48">
    <property type="entry name" value="SNF2 FAMILY DNA-DEPENDENT ATPASE"/>
    <property type="match status" value="1"/>
</dbReference>
<feature type="compositionally biased region" description="Polar residues" evidence="4">
    <location>
        <begin position="1577"/>
        <end position="1608"/>
    </location>
</feature>
<feature type="region of interest" description="Disordered" evidence="4">
    <location>
        <begin position="1"/>
        <end position="37"/>
    </location>
</feature>
<keyword evidence="3" id="KW-0539">Nucleus</keyword>
<dbReference type="GO" id="GO:0005634">
    <property type="term" value="C:nucleus"/>
    <property type="evidence" value="ECO:0007669"/>
    <property type="project" value="UniProtKB-SubCell"/>
</dbReference>
<dbReference type="InterPro" id="IPR000330">
    <property type="entry name" value="SNF2_N"/>
</dbReference>
<dbReference type="InterPro" id="IPR002464">
    <property type="entry name" value="DNA/RNA_helicase_DEAH_CS"/>
</dbReference>
<feature type="compositionally biased region" description="Polar residues" evidence="4">
    <location>
        <begin position="1024"/>
        <end position="1042"/>
    </location>
</feature>
<dbReference type="RefSeq" id="XP_044551543.1">
    <property type="nucleotide sequence ID" value="XM_044687105.1"/>
</dbReference>
<reference evidence="7 8" key="1">
    <citation type="journal article" date="2018" name="BMC Genomics">
        <title>The genome of Naegleria lovaniensis, the basis for a comparative approach to unravel pathogenicity factors of the human pathogenic amoeba N. fowleri.</title>
        <authorList>
            <person name="Liechti N."/>
            <person name="Schurch N."/>
            <person name="Bruggmann R."/>
            <person name="Wittwer M."/>
        </authorList>
    </citation>
    <scope>NUCLEOTIDE SEQUENCE [LARGE SCALE GENOMIC DNA]</scope>
    <source>
        <strain evidence="7 8">ATCC 30569</strain>
    </source>
</reference>
<keyword evidence="8" id="KW-1185">Reference proteome</keyword>
<feature type="compositionally biased region" description="Polar residues" evidence="4">
    <location>
        <begin position="1669"/>
        <end position="1681"/>
    </location>
</feature>
<feature type="region of interest" description="Disordered" evidence="4">
    <location>
        <begin position="836"/>
        <end position="864"/>
    </location>
</feature>
<protein>
    <submittedName>
        <fullName evidence="7">Uncharacterized protein</fullName>
    </submittedName>
</protein>
<dbReference type="InterPro" id="IPR027417">
    <property type="entry name" value="P-loop_NTPase"/>
</dbReference>
<dbReference type="InterPro" id="IPR038718">
    <property type="entry name" value="SNF2-like_sf"/>
</dbReference>
<dbReference type="GO" id="GO:0016787">
    <property type="term" value="F:hydrolase activity"/>
    <property type="evidence" value="ECO:0007669"/>
    <property type="project" value="UniProtKB-KW"/>
</dbReference>
<feature type="region of interest" description="Disordered" evidence="4">
    <location>
        <begin position="1171"/>
        <end position="1210"/>
    </location>
</feature>
<feature type="compositionally biased region" description="Polar residues" evidence="4">
    <location>
        <begin position="1"/>
        <end position="28"/>
    </location>
</feature>
<dbReference type="PROSITE" id="PS51194">
    <property type="entry name" value="HELICASE_CTER"/>
    <property type="match status" value="1"/>
</dbReference>
<feature type="region of interest" description="Disordered" evidence="4">
    <location>
        <begin position="1278"/>
        <end position="1321"/>
    </location>
</feature>
<feature type="region of interest" description="Disordered" evidence="4">
    <location>
        <begin position="1015"/>
        <end position="1105"/>
    </location>
</feature>
<dbReference type="SMART" id="SM00487">
    <property type="entry name" value="DEXDc"/>
    <property type="match status" value="1"/>
</dbReference>
<gene>
    <name evidence="7" type="ORF">C9374_001145</name>
</gene>
<name>A0AA88KNH0_NAELO</name>
<feature type="region of interest" description="Disordered" evidence="4">
    <location>
        <begin position="1123"/>
        <end position="1142"/>
    </location>
</feature>
<feature type="compositionally biased region" description="Basic and acidic residues" evidence="4">
    <location>
        <begin position="1084"/>
        <end position="1093"/>
    </location>
</feature>
<feature type="domain" description="Helicase C-terminal" evidence="6">
    <location>
        <begin position="600"/>
        <end position="755"/>
    </location>
</feature>
<comment type="caution">
    <text evidence="7">The sequence shown here is derived from an EMBL/GenBank/DDBJ whole genome shotgun (WGS) entry which is preliminary data.</text>
</comment>
<dbReference type="InterPro" id="IPR049730">
    <property type="entry name" value="SNF2/RAD54-like_C"/>
</dbReference>
<dbReference type="EMBL" id="PYSW02000012">
    <property type="protein sequence ID" value="KAG2387551.1"/>
    <property type="molecule type" value="Genomic_DNA"/>
</dbReference>
<feature type="compositionally biased region" description="Low complexity" evidence="4">
    <location>
        <begin position="1278"/>
        <end position="1292"/>
    </location>
</feature>
<dbReference type="Pfam" id="PF00176">
    <property type="entry name" value="SNF2-rel_dom"/>
    <property type="match status" value="1"/>
</dbReference>
<dbReference type="Pfam" id="PF00271">
    <property type="entry name" value="Helicase_C"/>
    <property type="match status" value="1"/>
</dbReference>
<feature type="region of interest" description="Disordered" evidence="4">
    <location>
        <begin position="1405"/>
        <end position="1432"/>
    </location>
</feature>